<reference evidence="1" key="1">
    <citation type="journal article" date="2014" name="Front. Microbiol.">
        <title>High frequency of phylogenetically diverse reductive dehalogenase-homologous genes in deep subseafloor sedimentary metagenomes.</title>
        <authorList>
            <person name="Kawai M."/>
            <person name="Futagami T."/>
            <person name="Toyoda A."/>
            <person name="Takaki Y."/>
            <person name="Nishi S."/>
            <person name="Hori S."/>
            <person name="Arai W."/>
            <person name="Tsubouchi T."/>
            <person name="Morono Y."/>
            <person name="Uchiyama I."/>
            <person name="Ito T."/>
            <person name="Fujiyama A."/>
            <person name="Inagaki F."/>
            <person name="Takami H."/>
        </authorList>
    </citation>
    <scope>NUCLEOTIDE SEQUENCE</scope>
    <source>
        <strain evidence="1">Expedition CK06-06</strain>
    </source>
</reference>
<sequence length="44" mass="4875">GGVFPPIDAVKLREIEFDRVFMPGATKEEVVSSIREIVSSKIAR</sequence>
<feature type="non-terminal residue" evidence="1">
    <location>
        <position position="1"/>
    </location>
</feature>
<gene>
    <name evidence="1" type="ORF">S06H3_30045</name>
</gene>
<evidence type="ECO:0000313" key="1">
    <source>
        <dbReference type="EMBL" id="GAI25877.1"/>
    </source>
</evidence>
<dbReference type="AlphaFoldDB" id="X1M2R3"/>
<accession>X1M2R3</accession>
<name>X1M2R3_9ZZZZ</name>
<dbReference type="Gene3D" id="3.40.50.280">
    <property type="entry name" value="Cobalamin-binding domain"/>
    <property type="match status" value="1"/>
</dbReference>
<protein>
    <submittedName>
        <fullName evidence="1">Uncharacterized protein</fullName>
    </submittedName>
</protein>
<organism evidence="1">
    <name type="scientific">marine sediment metagenome</name>
    <dbReference type="NCBI Taxonomy" id="412755"/>
    <lineage>
        <taxon>unclassified sequences</taxon>
        <taxon>metagenomes</taxon>
        <taxon>ecological metagenomes</taxon>
    </lineage>
</organism>
<comment type="caution">
    <text evidence="1">The sequence shown here is derived from an EMBL/GenBank/DDBJ whole genome shotgun (WGS) entry which is preliminary data.</text>
</comment>
<proteinExistence type="predicted"/>
<dbReference type="EMBL" id="BARV01017664">
    <property type="protein sequence ID" value="GAI25877.1"/>
    <property type="molecule type" value="Genomic_DNA"/>
</dbReference>